<keyword evidence="9" id="KW-0482">Metalloprotease</keyword>
<proteinExistence type="inferred from homology"/>
<dbReference type="Pfam" id="PF11838">
    <property type="entry name" value="ERAP1_C"/>
    <property type="match status" value="1"/>
</dbReference>
<evidence type="ECO:0000256" key="3">
    <source>
        <dbReference type="ARBA" id="ARBA00010136"/>
    </source>
</evidence>
<dbReference type="InterPro" id="IPR014782">
    <property type="entry name" value="Peptidase_M1_dom"/>
</dbReference>
<dbReference type="SUPFAM" id="SSF55486">
    <property type="entry name" value="Metalloproteases ('zincins'), catalytic domain"/>
    <property type="match status" value="1"/>
</dbReference>
<sequence length="1005" mass="115950">MSIQFFIMRRLAFITGILLILTLLNNPSNGLAKVKRSVDLNDVYQYQSRQNRLPKGLRPTSYRLEIEPSIYEAKFKGRVRINITWTDTSDRIILNAHPDLAIDGSGIKVKELGVDERKDIITPATGINVAGTTHNAKKSWYVIELEQMLRNGTKCEIDMKFTGNITTNKTSGLFRREYVDSAGKSHMVLGTYFRLDNAQNMFPCFDEPPYKTKYQLSVLRPKNMTALSNTELDRSTDAPGKPDFVWDHFKETPEMSTFQLALAITDFESISPTKMVNEMNGTRLNVKIWARKEYIDSLKNVPDKVVEIINYLQDYFNCSIGLPKLDLMAMPFYTATKSSDNWGLMFFKESELSGHQLWNIAYELIYQWIGQYRTPFRWSDVPVNKALNSFLASMTTVDINPDEMNGKWPMTVLYSLYYEFGKVFPFSRVAGIREEAKSAKTELIFRMFSYTLGKDLFRKGVRRFVQQENQEQSEEYSTNRYWLSLIRTPRIFFADDIYSRLNDVANETNNLPEGLTINEIAAPWIGRNRVPLVTVTRDYEAGTMMFSQKVFLRETSSRVVAKSNYEWDIPIVMLPQDNLNFSNTKPVAWMTKGNGNLTIHDITDKNSFIIVNPEEIGMFPVNYDSCNWKMLAEFLQGPNRQMIPVLTRAKLLHDAWNLAYGGELCFETALNMTHFLKNERSHVVWEPLFTLIDHVGRRIEGVSDVYAKFEVYIRSLLEPLYEYLLESSKSYREEPSWMIHMKGLTKNFLCRVGYQSCIQEAREQFKKWMDSEEPDKGNPVSNEFICPVFKWGTKEEWEFGLQRVINFPKNSLERKQSERTYLLKTLAGCTRDLLSIEKLLNMTLLEENSHFTNSDIQLVLSMLTGSAGGYLTLYHFLKQNWNVLKERYKDDKHLWDGIVSSATSNFNTQEGYDLVSGLHCLSKQSGLDSANWIIEDALKNILEETKWNEKNLKVINSWLTDNLSKDLLDSIDAANISHTIDNPHYPLVILSTPTPCITTIQPIGG</sequence>
<dbReference type="GO" id="GO:0005737">
    <property type="term" value="C:cytoplasm"/>
    <property type="evidence" value="ECO:0007669"/>
    <property type="project" value="TreeGrafter"/>
</dbReference>
<dbReference type="Gene3D" id="2.60.40.1910">
    <property type="match status" value="1"/>
</dbReference>
<dbReference type="Gene3D" id="2.60.40.1730">
    <property type="entry name" value="tricorn interacting facor f3 domain"/>
    <property type="match status" value="1"/>
</dbReference>
<dbReference type="FunFam" id="1.25.50.20:FF:000005">
    <property type="entry name" value="Aminopeptidase N-like protein"/>
    <property type="match status" value="1"/>
</dbReference>
<dbReference type="PANTHER" id="PTHR11533">
    <property type="entry name" value="PROTEASE M1 ZINC METALLOPROTEASE"/>
    <property type="match status" value="1"/>
</dbReference>
<keyword evidence="5" id="KW-0645">Protease</keyword>
<reference evidence="15 16" key="1">
    <citation type="submission" date="2025-04" db="UniProtKB">
        <authorList>
            <consortium name="RefSeq"/>
        </authorList>
    </citation>
    <scope>IDENTIFICATION</scope>
</reference>
<keyword evidence="4" id="KW-0472">Membrane</keyword>
<evidence type="ECO:0000313" key="16">
    <source>
        <dbReference type="RefSeq" id="XP_024941270.1"/>
    </source>
</evidence>
<gene>
    <name evidence="15 16" type="primary">LOC107268191</name>
</gene>
<dbReference type="Gene3D" id="1.10.390.10">
    <property type="entry name" value="Neutral Protease Domain 2"/>
    <property type="match status" value="1"/>
</dbReference>
<protein>
    <submittedName>
        <fullName evidence="15">Aminopeptidase N isoform X1</fullName>
    </submittedName>
    <submittedName>
        <fullName evidence="16">Aminopeptidase N isoform X2</fullName>
    </submittedName>
</protein>
<keyword evidence="14" id="KW-1185">Reference proteome</keyword>
<dbReference type="InterPro" id="IPR027268">
    <property type="entry name" value="Peptidase_M4/M1_CTD_sf"/>
</dbReference>
<evidence type="ECO:0000256" key="9">
    <source>
        <dbReference type="ARBA" id="ARBA00023049"/>
    </source>
</evidence>
<dbReference type="GO" id="GO:0008237">
    <property type="term" value="F:metallopeptidase activity"/>
    <property type="evidence" value="ECO:0007669"/>
    <property type="project" value="UniProtKB-KW"/>
</dbReference>
<dbReference type="GO" id="GO:0008270">
    <property type="term" value="F:zinc ion binding"/>
    <property type="evidence" value="ECO:0007669"/>
    <property type="project" value="InterPro"/>
</dbReference>
<dbReference type="Gene3D" id="1.25.50.20">
    <property type="match status" value="1"/>
</dbReference>
<dbReference type="InterPro" id="IPR042097">
    <property type="entry name" value="Aminopeptidase_N-like_N_sf"/>
</dbReference>
<comment type="cofactor">
    <cofactor evidence="1">
        <name>Zn(2+)</name>
        <dbReference type="ChEBI" id="CHEBI:29105"/>
    </cofactor>
</comment>
<dbReference type="GO" id="GO:0005886">
    <property type="term" value="C:plasma membrane"/>
    <property type="evidence" value="ECO:0007669"/>
    <property type="project" value="UniProtKB-SubCell"/>
</dbReference>
<dbReference type="GO" id="GO:0004177">
    <property type="term" value="F:aminopeptidase activity"/>
    <property type="evidence" value="ECO:0007669"/>
    <property type="project" value="UniProtKB-KW"/>
</dbReference>
<keyword evidence="10" id="KW-0449">Lipoprotein</keyword>
<dbReference type="Pfam" id="PF01433">
    <property type="entry name" value="Peptidase_M1"/>
    <property type="match status" value="1"/>
</dbReference>
<evidence type="ECO:0000259" key="11">
    <source>
        <dbReference type="Pfam" id="PF01433"/>
    </source>
</evidence>
<comment type="similarity">
    <text evidence="3">Belongs to the peptidase M1 family.</text>
</comment>
<dbReference type="GO" id="GO:0005615">
    <property type="term" value="C:extracellular space"/>
    <property type="evidence" value="ECO:0007669"/>
    <property type="project" value="TreeGrafter"/>
</dbReference>
<evidence type="ECO:0000313" key="15">
    <source>
        <dbReference type="RefSeq" id="XP_024941269.1"/>
    </source>
</evidence>
<evidence type="ECO:0000256" key="5">
    <source>
        <dbReference type="ARBA" id="ARBA00022670"/>
    </source>
</evidence>
<evidence type="ECO:0000256" key="10">
    <source>
        <dbReference type="ARBA" id="ARBA00023288"/>
    </source>
</evidence>
<evidence type="ECO:0000259" key="12">
    <source>
        <dbReference type="Pfam" id="PF11838"/>
    </source>
</evidence>
<dbReference type="Pfam" id="PF17900">
    <property type="entry name" value="Peptidase_M1_N"/>
    <property type="match status" value="1"/>
</dbReference>
<feature type="domain" description="Peptidase M1 membrane alanine aminopeptidase" evidence="11">
    <location>
        <begin position="303"/>
        <end position="408"/>
    </location>
</feature>
<dbReference type="GO" id="GO:0006508">
    <property type="term" value="P:proteolysis"/>
    <property type="evidence" value="ECO:0007669"/>
    <property type="project" value="UniProtKB-KW"/>
</dbReference>
<dbReference type="PANTHER" id="PTHR11533:SF18">
    <property type="entry name" value="FI02158P"/>
    <property type="match status" value="1"/>
</dbReference>
<evidence type="ECO:0000256" key="4">
    <source>
        <dbReference type="ARBA" id="ARBA00022622"/>
    </source>
</evidence>
<dbReference type="AlphaFoldDB" id="A0AAJ7W1P1"/>
<evidence type="ECO:0000313" key="14">
    <source>
        <dbReference type="Proteomes" id="UP000694920"/>
    </source>
</evidence>
<evidence type="ECO:0000256" key="2">
    <source>
        <dbReference type="ARBA" id="ARBA00004609"/>
    </source>
</evidence>
<evidence type="ECO:0000256" key="7">
    <source>
        <dbReference type="ARBA" id="ARBA00022801"/>
    </source>
</evidence>
<keyword evidence="15 16" id="KW-0031">Aminopeptidase</keyword>
<keyword evidence="4" id="KW-0336">GPI-anchor</keyword>
<feature type="domain" description="Aminopeptidase N-like N-terminal" evidence="13">
    <location>
        <begin position="59"/>
        <end position="258"/>
    </location>
</feature>
<dbReference type="GO" id="GO:0098552">
    <property type="term" value="C:side of membrane"/>
    <property type="evidence" value="ECO:0007669"/>
    <property type="project" value="UniProtKB-KW"/>
</dbReference>
<dbReference type="PRINTS" id="PR00756">
    <property type="entry name" value="ALADIPTASE"/>
</dbReference>
<evidence type="ECO:0000256" key="8">
    <source>
        <dbReference type="ARBA" id="ARBA00022833"/>
    </source>
</evidence>
<dbReference type="RefSeq" id="XP_024941269.1">
    <property type="nucleotide sequence ID" value="XM_025085501.1"/>
</dbReference>
<comment type="subcellular location">
    <subcellularLocation>
        <location evidence="2">Cell membrane</location>
        <topology evidence="2">Lipid-anchor</topology>
        <topology evidence="2">GPI-anchor</topology>
    </subcellularLocation>
</comment>
<evidence type="ECO:0000256" key="1">
    <source>
        <dbReference type="ARBA" id="ARBA00001947"/>
    </source>
</evidence>
<dbReference type="RefSeq" id="XP_024941270.1">
    <property type="nucleotide sequence ID" value="XM_025085502.1"/>
</dbReference>
<dbReference type="GeneID" id="107268191"/>
<dbReference type="KEGG" id="ccin:107268191"/>
<dbReference type="Proteomes" id="UP000694920">
    <property type="component" value="Unplaced"/>
</dbReference>
<dbReference type="SUPFAM" id="SSF63737">
    <property type="entry name" value="Leukotriene A4 hydrolase N-terminal domain"/>
    <property type="match status" value="1"/>
</dbReference>
<keyword evidence="8" id="KW-0862">Zinc</keyword>
<organism evidence="14 16">
    <name type="scientific">Cephus cinctus</name>
    <name type="common">Wheat stem sawfly</name>
    <dbReference type="NCBI Taxonomy" id="211228"/>
    <lineage>
        <taxon>Eukaryota</taxon>
        <taxon>Metazoa</taxon>
        <taxon>Ecdysozoa</taxon>
        <taxon>Arthropoda</taxon>
        <taxon>Hexapoda</taxon>
        <taxon>Insecta</taxon>
        <taxon>Pterygota</taxon>
        <taxon>Neoptera</taxon>
        <taxon>Endopterygota</taxon>
        <taxon>Hymenoptera</taxon>
        <taxon>Cephoidea</taxon>
        <taxon>Cephidae</taxon>
        <taxon>Cephus</taxon>
    </lineage>
</organism>
<dbReference type="InterPro" id="IPR024571">
    <property type="entry name" value="ERAP1-like_C_dom"/>
</dbReference>
<evidence type="ECO:0000256" key="6">
    <source>
        <dbReference type="ARBA" id="ARBA00022723"/>
    </source>
</evidence>
<dbReference type="InterPro" id="IPR050344">
    <property type="entry name" value="Peptidase_M1_aminopeptidases"/>
</dbReference>
<evidence type="ECO:0000259" key="13">
    <source>
        <dbReference type="Pfam" id="PF17900"/>
    </source>
</evidence>
<feature type="domain" description="ERAP1-like C-terminal" evidence="12">
    <location>
        <begin position="608"/>
        <end position="916"/>
    </location>
</feature>
<accession>A0AAJ7W1P1</accession>
<dbReference type="InterPro" id="IPR001930">
    <property type="entry name" value="Peptidase_M1"/>
</dbReference>
<keyword evidence="7" id="KW-0378">Hydrolase</keyword>
<keyword evidence="6" id="KW-0479">Metal-binding</keyword>
<dbReference type="InterPro" id="IPR045357">
    <property type="entry name" value="Aminopeptidase_N-like_N"/>
</dbReference>
<name>A0AAJ7W1P1_CEPCN</name>
<keyword evidence="4" id="KW-0325">Glycoprotein</keyword>